<dbReference type="SUPFAM" id="SSF53850">
    <property type="entry name" value="Periplasmic binding protein-like II"/>
    <property type="match status" value="1"/>
</dbReference>
<evidence type="ECO:0000313" key="6">
    <source>
        <dbReference type="EMBL" id="BAO81726.1"/>
    </source>
</evidence>
<reference evidence="6 7" key="1">
    <citation type="journal article" date="2014" name="Nat. Commun.">
        <title>Physiological and genomic features of highly alkaliphilic hydrogen-utilizing Betaproteobacteria from a continental serpentinizing site.</title>
        <authorList>
            <person name="Suzuki S."/>
            <person name="Kuenen J.G."/>
            <person name="Schipper K."/>
            <person name="van der Velde S."/>
            <person name="Ishii S."/>
            <person name="Wu A."/>
            <person name="Sorokin D.Y."/>
            <person name="Tenney A."/>
            <person name="Meng X.Y."/>
            <person name="Morrill P.L."/>
            <person name="Kamagata Y."/>
            <person name="Muyzer G."/>
            <person name="Nealson K.H."/>
        </authorList>
    </citation>
    <scope>NUCLEOTIDE SEQUENCE [LARGE SCALE GENOMIC DNA]</scope>
    <source>
        <strain evidence="6 7">A1</strain>
    </source>
</reference>
<evidence type="ECO:0000313" key="7">
    <source>
        <dbReference type="Proteomes" id="UP000067461"/>
    </source>
</evidence>
<gene>
    <name evidence="6" type="ORF">SRAA_1872</name>
</gene>
<dbReference type="KEGG" id="cbaa:SRAA_1872"/>
<dbReference type="EMBL" id="AP014568">
    <property type="protein sequence ID" value="BAO81726.1"/>
    <property type="molecule type" value="Genomic_DNA"/>
</dbReference>
<dbReference type="InterPro" id="IPR036390">
    <property type="entry name" value="WH_DNA-bd_sf"/>
</dbReference>
<dbReference type="Gene3D" id="3.40.190.290">
    <property type="match status" value="1"/>
</dbReference>
<dbReference type="InterPro" id="IPR005119">
    <property type="entry name" value="LysR_subst-bd"/>
</dbReference>
<keyword evidence="4" id="KW-0804">Transcription</keyword>
<evidence type="ECO:0000259" key="5">
    <source>
        <dbReference type="PROSITE" id="PS50931"/>
    </source>
</evidence>
<evidence type="ECO:0000256" key="3">
    <source>
        <dbReference type="ARBA" id="ARBA00023125"/>
    </source>
</evidence>
<dbReference type="Pfam" id="PF00126">
    <property type="entry name" value="HTH_1"/>
    <property type="match status" value="1"/>
</dbReference>
<dbReference type="GO" id="GO:0000976">
    <property type="term" value="F:transcription cis-regulatory region binding"/>
    <property type="evidence" value="ECO:0007669"/>
    <property type="project" value="TreeGrafter"/>
</dbReference>
<evidence type="ECO:0000256" key="4">
    <source>
        <dbReference type="ARBA" id="ARBA00023163"/>
    </source>
</evidence>
<keyword evidence="3" id="KW-0238">DNA-binding</keyword>
<protein>
    <submittedName>
        <fullName evidence="6">Transcriptional regulator</fullName>
    </submittedName>
</protein>
<comment type="similarity">
    <text evidence="1">Belongs to the LysR transcriptional regulatory family.</text>
</comment>
<dbReference type="Pfam" id="PF03466">
    <property type="entry name" value="LysR_substrate"/>
    <property type="match status" value="1"/>
</dbReference>
<proteinExistence type="inferred from homology"/>
<evidence type="ECO:0000256" key="2">
    <source>
        <dbReference type="ARBA" id="ARBA00023015"/>
    </source>
</evidence>
<dbReference type="InterPro" id="IPR000847">
    <property type="entry name" value="LysR_HTH_N"/>
</dbReference>
<dbReference type="Gene3D" id="1.10.10.10">
    <property type="entry name" value="Winged helix-like DNA-binding domain superfamily/Winged helix DNA-binding domain"/>
    <property type="match status" value="1"/>
</dbReference>
<feature type="domain" description="HTH lysR-type" evidence="5">
    <location>
        <begin position="1"/>
        <end position="53"/>
    </location>
</feature>
<name>A0A060NI56_9BURK</name>
<dbReference type="HOGENOM" id="CLU_039613_6_1_4"/>
<dbReference type="GO" id="GO:0003700">
    <property type="term" value="F:DNA-binding transcription factor activity"/>
    <property type="evidence" value="ECO:0007669"/>
    <property type="project" value="InterPro"/>
</dbReference>
<dbReference type="PANTHER" id="PTHR30126:SF5">
    <property type="entry name" value="HTH-TYPE TRANSCRIPTIONAL ACTIVATOR CMPR"/>
    <property type="match status" value="1"/>
</dbReference>
<dbReference type="PANTHER" id="PTHR30126">
    <property type="entry name" value="HTH-TYPE TRANSCRIPTIONAL REGULATOR"/>
    <property type="match status" value="1"/>
</dbReference>
<organism evidence="6 7">
    <name type="scientific">Serpentinimonas raichei</name>
    <dbReference type="NCBI Taxonomy" id="1458425"/>
    <lineage>
        <taxon>Bacteria</taxon>
        <taxon>Pseudomonadati</taxon>
        <taxon>Pseudomonadota</taxon>
        <taxon>Betaproteobacteria</taxon>
        <taxon>Burkholderiales</taxon>
        <taxon>Comamonadaceae</taxon>
        <taxon>Serpentinimonas</taxon>
    </lineage>
</organism>
<sequence length="310" mass="33789">MRTWEAVARLGSITAAARELHLAQPTVSSQVHEMQAALGQALLAPAGRGIRITDSGTLLREAVLDVFTRWQALEEELLALQGLKRGTLRIAGVTTTEYFIAQWISAFARTHPGIDIELAVHNRDAVVELLRSERVDLALMMRPPSFPPLHTLPVLDNPLVLIGPAGHPWAQRRRLPLSALKGQTLLWRESGSGTRQVVLEHLRANGLDPDERLTLGSNEAIKHAVAAGLGLAVLSRHALDADPAQEGLALLPMTGFPILRLWQLVWRRDRRLPLAASAWIEHLRSALPTAFQAGSGLKAPTIAMPDNSAP</sequence>
<accession>A0A060NI56</accession>
<dbReference type="SUPFAM" id="SSF46785">
    <property type="entry name" value="Winged helix' DNA-binding domain"/>
    <property type="match status" value="1"/>
</dbReference>
<evidence type="ECO:0000256" key="1">
    <source>
        <dbReference type="ARBA" id="ARBA00009437"/>
    </source>
</evidence>
<dbReference type="STRING" id="1458425.SRAA_1872"/>
<dbReference type="InterPro" id="IPR036388">
    <property type="entry name" value="WH-like_DNA-bd_sf"/>
</dbReference>
<keyword evidence="2" id="KW-0805">Transcription regulation</keyword>
<dbReference type="PROSITE" id="PS50931">
    <property type="entry name" value="HTH_LYSR"/>
    <property type="match status" value="1"/>
</dbReference>
<dbReference type="Proteomes" id="UP000067461">
    <property type="component" value="Chromosome"/>
</dbReference>
<dbReference type="AlphaFoldDB" id="A0A060NI56"/>
<keyword evidence="7" id="KW-1185">Reference proteome</keyword>